<dbReference type="SUPFAM" id="SSF46785">
    <property type="entry name" value="Winged helix' DNA-binding domain"/>
    <property type="match status" value="1"/>
</dbReference>
<dbReference type="InterPro" id="IPR036390">
    <property type="entry name" value="WH_DNA-bd_sf"/>
</dbReference>
<evidence type="ECO:0000313" key="3">
    <source>
        <dbReference type="Proteomes" id="UP000567293"/>
    </source>
</evidence>
<dbReference type="InterPro" id="IPR036388">
    <property type="entry name" value="WH-like_DNA-bd_sf"/>
</dbReference>
<dbReference type="InterPro" id="IPR005149">
    <property type="entry name" value="Tscrpt_reg_PadR_N"/>
</dbReference>
<dbReference type="Pfam" id="PF03551">
    <property type="entry name" value="PadR"/>
    <property type="match status" value="1"/>
</dbReference>
<name>A0A7V8SZS3_9BACT</name>
<dbReference type="EMBL" id="JACDQQ010002653">
    <property type="protein sequence ID" value="MBA0088740.1"/>
    <property type="molecule type" value="Genomic_DNA"/>
</dbReference>
<accession>A0A7V8SZS3</accession>
<comment type="caution">
    <text evidence="2">The sequence shown here is derived from an EMBL/GenBank/DDBJ whole genome shotgun (WGS) entry which is preliminary data.</text>
</comment>
<evidence type="ECO:0000259" key="1">
    <source>
        <dbReference type="Pfam" id="PF03551"/>
    </source>
</evidence>
<dbReference type="PANTHER" id="PTHR33169:SF13">
    <property type="entry name" value="PADR-FAMILY TRANSCRIPTIONAL REGULATOR"/>
    <property type="match status" value="1"/>
</dbReference>
<evidence type="ECO:0000313" key="2">
    <source>
        <dbReference type="EMBL" id="MBA0088740.1"/>
    </source>
</evidence>
<dbReference type="AlphaFoldDB" id="A0A7V8SZS3"/>
<dbReference type="InterPro" id="IPR052509">
    <property type="entry name" value="Metal_resp_DNA-bind_regulator"/>
</dbReference>
<sequence length="116" mass="13168">MKHETSNFLPLPPASFHILVALAGDELHGYGIIQEIARQSGGRYRLGPGTLYDNLQRLMLKGLIAETGHRSGTDDPRRRYYRLTALGSRVLSEEVERLEGTLREARTNLRTLKPRR</sequence>
<feature type="domain" description="Transcription regulator PadR N-terminal" evidence="1">
    <location>
        <begin position="18"/>
        <end position="92"/>
    </location>
</feature>
<organism evidence="2 3">
    <name type="scientific">Candidatus Acidiferrum panamense</name>
    <dbReference type="NCBI Taxonomy" id="2741543"/>
    <lineage>
        <taxon>Bacteria</taxon>
        <taxon>Pseudomonadati</taxon>
        <taxon>Acidobacteriota</taxon>
        <taxon>Terriglobia</taxon>
        <taxon>Candidatus Acidiferrales</taxon>
        <taxon>Candidatus Acidiferrum</taxon>
    </lineage>
</organism>
<dbReference type="Proteomes" id="UP000567293">
    <property type="component" value="Unassembled WGS sequence"/>
</dbReference>
<proteinExistence type="predicted"/>
<gene>
    <name evidence="2" type="ORF">HRJ53_27435</name>
</gene>
<reference evidence="2" key="1">
    <citation type="submission" date="2020-06" db="EMBL/GenBank/DDBJ databases">
        <title>Legume-microbial interactions unlock mineral nutrients during tropical forest succession.</title>
        <authorList>
            <person name="Epihov D.Z."/>
        </authorList>
    </citation>
    <scope>NUCLEOTIDE SEQUENCE [LARGE SCALE GENOMIC DNA]</scope>
    <source>
        <strain evidence="2">Pan2503</strain>
    </source>
</reference>
<keyword evidence="3" id="KW-1185">Reference proteome</keyword>
<dbReference type="PANTHER" id="PTHR33169">
    <property type="entry name" value="PADR-FAMILY TRANSCRIPTIONAL REGULATOR"/>
    <property type="match status" value="1"/>
</dbReference>
<feature type="non-terminal residue" evidence="2">
    <location>
        <position position="116"/>
    </location>
</feature>
<dbReference type="Gene3D" id="1.10.10.10">
    <property type="entry name" value="Winged helix-like DNA-binding domain superfamily/Winged helix DNA-binding domain"/>
    <property type="match status" value="1"/>
</dbReference>
<protein>
    <submittedName>
        <fullName evidence="2">PadR family transcriptional regulator</fullName>
    </submittedName>
</protein>